<feature type="coiled-coil region" evidence="1">
    <location>
        <begin position="102"/>
        <end position="156"/>
    </location>
</feature>
<feature type="domain" description="Extracellular matrix-binding protein ebh GA module" evidence="4">
    <location>
        <begin position="199"/>
        <end position="257"/>
    </location>
</feature>
<gene>
    <name evidence="5" type="ORF">Q8852_00940</name>
</gene>
<feature type="domain" description="Extracellular matrix-binding protein ebh GA module" evidence="4">
    <location>
        <begin position="78"/>
        <end position="137"/>
    </location>
</feature>
<evidence type="ECO:0000256" key="2">
    <source>
        <dbReference type="SAM" id="MobiDB-lite"/>
    </source>
</evidence>
<feature type="coiled-coil region" evidence="1">
    <location>
        <begin position="1106"/>
        <end position="1154"/>
    </location>
</feature>
<dbReference type="SMART" id="SM00844">
    <property type="entry name" value="GA"/>
    <property type="match status" value="6"/>
</dbReference>
<dbReference type="Proteomes" id="UP001237011">
    <property type="component" value="Chromosome"/>
</dbReference>
<dbReference type="InterPro" id="IPR020840">
    <property type="entry name" value="Extracell_matrix-bd_GA"/>
</dbReference>
<protein>
    <recommendedName>
        <fullName evidence="4">Extracellular matrix-binding protein ebh GA module domain-containing protein</fullName>
    </recommendedName>
</protein>
<dbReference type="Gene3D" id="1.20.1270.90">
    <property type="entry name" value="AF1782-like"/>
    <property type="match status" value="1"/>
</dbReference>
<reference evidence="5" key="1">
    <citation type="submission" date="2023-08" db="EMBL/GenBank/DDBJ databases">
        <title>Complete genome sequence of Mycoplasma seminis 2200.</title>
        <authorList>
            <person name="Spergser J."/>
        </authorList>
    </citation>
    <scope>NUCLEOTIDE SEQUENCE [LARGE SCALE GENOMIC DNA]</scope>
    <source>
        <strain evidence="5">2200</strain>
    </source>
</reference>
<feature type="coiled-coil region" evidence="1">
    <location>
        <begin position="1552"/>
        <end position="1579"/>
    </location>
</feature>
<dbReference type="SUPFAM" id="SSF46997">
    <property type="entry name" value="Bacterial immunoglobulin/albumin-binding domains"/>
    <property type="match status" value="3"/>
</dbReference>
<evidence type="ECO:0000313" key="5">
    <source>
        <dbReference type="EMBL" id="WLP85707.1"/>
    </source>
</evidence>
<feature type="domain" description="Extracellular matrix-binding protein ebh GA module" evidence="4">
    <location>
        <begin position="597"/>
        <end position="649"/>
    </location>
</feature>
<dbReference type="InterPro" id="IPR002988">
    <property type="entry name" value="GA_module"/>
</dbReference>
<keyword evidence="1" id="KW-0175">Coiled coil</keyword>
<dbReference type="Pfam" id="PF01468">
    <property type="entry name" value="GA"/>
    <property type="match status" value="6"/>
</dbReference>
<dbReference type="Pfam" id="PF07554">
    <property type="entry name" value="FIVAR"/>
    <property type="match status" value="7"/>
</dbReference>
<dbReference type="Gene3D" id="1.20.120.1850">
    <property type="entry name" value="Ebh helix bundles repeating unit (S and A modules)"/>
    <property type="match status" value="7"/>
</dbReference>
<dbReference type="EMBL" id="CP132191">
    <property type="protein sequence ID" value="WLP85707.1"/>
    <property type="molecule type" value="Genomic_DNA"/>
</dbReference>
<evidence type="ECO:0000256" key="1">
    <source>
        <dbReference type="SAM" id="Coils"/>
    </source>
</evidence>
<name>A0ABY9HAZ6_9MOLU</name>
<organism evidence="5 6">
    <name type="scientific">Mycoplasma seminis</name>
    <dbReference type="NCBI Taxonomy" id="512749"/>
    <lineage>
        <taxon>Bacteria</taxon>
        <taxon>Bacillati</taxon>
        <taxon>Mycoplasmatota</taxon>
        <taxon>Mollicutes</taxon>
        <taxon>Mycoplasmataceae</taxon>
        <taxon>Mycoplasma</taxon>
    </lineage>
</organism>
<feature type="transmembrane region" description="Helical" evidence="3">
    <location>
        <begin position="1747"/>
        <end position="1768"/>
    </location>
</feature>
<feature type="compositionally biased region" description="Polar residues" evidence="2">
    <location>
        <begin position="215"/>
        <end position="235"/>
    </location>
</feature>
<sequence length="1770" mass="190487">MQNLYTAAAKAQGSDANTPEGIAPVTKQAAATSSSNYVNATEAVKLAYDEALANVNAVANKAGANKSAEEVNALISALNTAEGNLNGISNKASWDNDLKAKVDQLDNLNNAQKQDIKDLIDATDTLSESEAKFNDAKELNKVMGELNEEIKKEAQLTQSDKFVNSTNQDVYTDALKDAKAKAKNDNLTQKQATELKQTLANAANDLNGDSQLQTAKNNAKQQIDTSDLTQGQKTALDNEVDSKTKVSDVNNVITSSFTPLVKAMNTLAESIKQAKAAKATQDYLNASKEQKDDFDTKLAAAEKLQEASSNVTTPAEITSQAALLDNAKTALNGDENFATAVKALKAKIQASILNNAQQKALIDKIDEATTNYVTLPDIETEFNTLTKAMQDLSQTRSKIAQNRNGSFGWWYKWSTQDARVNLSKEVNKIDELFNKEKGANLDATAVSELQKAAKTKERELITSAEAGFKNAIKAGKEAINANALLNDAQKNKFIAKLDNLREATASQDEINAQVTAAEELNSAAQALKAKIAQGEAFAKTTNYSNGTEDAKTALDTALSNAKTLFEPDLSKLANQSVAKKQLEDKSKAIQDAMDTLIAQAKTLDEYKALKAADVQALSDLSDKQKQTLIKEINNANSHTAVNDVVQKATTLDSAMNKLKQAEASIGTTQASKDYLLATPAVKDAYDAAANAINDAKTAGYESTDAAAINALTNALNNVKLDGNNNLATAKQAIQDTPNLNDAQKAKLNEKLDEATSKAQLDARTKQASDLSKAIATLNTKVAQGEKLAARLATPQNATIADQAPQLEANKQAKDNLDAQIKTAKTLTESNNITVNDFADAKLTNAISSAQDQINASGVVLENALVKANEITLPTKELSNAIAAAQVLQNAYKAENSTTPAFDALSQADALKKAIAKDALKKAIKNVPNKLAENESFKNNVLNDAQNTLQNPDASVEDINSATDKLNDGINKENLYNAVANANDNATKPLSKELQDLINADTNLLPYDKANKESKEQYDAKADALNKAVAKNNLDNTITSANNIQNPSDKLKQAIKSAQEVSSNPSASEKQLSDVTKALQDAINKEPLNKAIQDANNKLNNLTGDGSKDLNNKLTDAIKQAEKVANNSSSTPEQIAKATEDLNKAVEEIDKAIKQNKTDLDNALTQANEINPKSDKLQEAIKQATDVKNNPEANNSDVKTALDNLKDQIAKNDLNNAIQNAPELTKPVDGFTPSVDASKSIANNPKATVDQINDQTTKQRLNNDQINALNQIEAMQNLNDAQKTVLKANVASAKTQQAVVDVLSKATALNKSMDELNKYLNSLPNDLTSDPITSETYAFADKAQQQAYTTALDKAQKLVNKAQGGIYKDNLASDVDSLLTELQQAKDTMLANGQANKDNYADQLAQAQKQIDALKETINSPAYNAAPSTLQNNLTQAVENAQKQLDALKANTAADAKGLGELKTTLAQGQSAQSQINKFANEQPIADWMQENANVLNNNIVSQATTDFNNATTFEAAKAVKDKTKAQNQEVANAINQLVTNLDNDVKALPTVINDLDQTQTNLNNIKQNAKEDISQALEESFNAVKALNDLNKAIDAYLNASFANESQVTQAQNNLTQAIANAKEVTTSNNTTAQLNKDINDAIAKLSKYGNNTISVANNLKNSAMDANALAQANEYAQSNAKFKALLDQLQANNYFEIMQKDKDNFTKQDVQAIQNILTSDAFKDANNIFKSAIKSDIKANANHFPWWAYLVIVSALTWIGAIILMTFKK</sequence>
<evidence type="ECO:0000256" key="3">
    <source>
        <dbReference type="SAM" id="Phobius"/>
    </source>
</evidence>
<keyword evidence="3" id="KW-1133">Transmembrane helix</keyword>
<dbReference type="InterPro" id="IPR009063">
    <property type="entry name" value="Ig/albumin-bd_sf"/>
</dbReference>
<feature type="domain" description="Extracellular matrix-binding protein ebh GA module" evidence="4">
    <location>
        <begin position="324"/>
        <end position="386"/>
    </location>
</feature>
<keyword evidence="6" id="KW-1185">Reference proteome</keyword>
<feature type="domain" description="Extracellular matrix-binding protein ebh GA module" evidence="4">
    <location>
        <begin position="1254"/>
        <end position="1306"/>
    </location>
</feature>
<feature type="domain" description="Extracellular matrix-binding protein ebh GA module" evidence="4">
    <location>
        <begin position="711"/>
        <end position="768"/>
    </location>
</feature>
<accession>A0ABY9HAZ6</accession>
<evidence type="ECO:0000313" key="6">
    <source>
        <dbReference type="Proteomes" id="UP001237011"/>
    </source>
</evidence>
<feature type="coiled-coil region" evidence="1">
    <location>
        <begin position="1367"/>
        <end position="1450"/>
    </location>
</feature>
<keyword evidence="3" id="KW-0472">Membrane</keyword>
<keyword evidence="3" id="KW-0812">Transmembrane</keyword>
<evidence type="ECO:0000259" key="4">
    <source>
        <dbReference type="SMART" id="SM00844"/>
    </source>
</evidence>
<feature type="region of interest" description="Disordered" evidence="2">
    <location>
        <begin position="215"/>
        <end position="240"/>
    </location>
</feature>
<proteinExistence type="predicted"/>